<dbReference type="Proteomes" id="UP000192610">
    <property type="component" value="Unassembled WGS sequence"/>
</dbReference>
<name>A0A1V9F8V7_9BACT</name>
<gene>
    <name evidence="1" type="ORF">A4H97_22205</name>
</gene>
<dbReference type="EMBL" id="LVXG01000003">
    <property type="protein sequence ID" value="OQP54677.1"/>
    <property type="molecule type" value="Genomic_DNA"/>
</dbReference>
<organism evidence="1 2">
    <name type="scientific">Niastella yeongjuensis</name>
    <dbReference type="NCBI Taxonomy" id="354355"/>
    <lineage>
        <taxon>Bacteria</taxon>
        <taxon>Pseudomonadati</taxon>
        <taxon>Bacteroidota</taxon>
        <taxon>Chitinophagia</taxon>
        <taxon>Chitinophagales</taxon>
        <taxon>Chitinophagaceae</taxon>
        <taxon>Niastella</taxon>
    </lineage>
</organism>
<evidence type="ECO:0000313" key="2">
    <source>
        <dbReference type="Proteomes" id="UP000192610"/>
    </source>
</evidence>
<dbReference type="OrthoDB" id="928137at2"/>
<evidence type="ECO:0008006" key="3">
    <source>
        <dbReference type="Google" id="ProtNLM"/>
    </source>
</evidence>
<proteinExistence type="predicted"/>
<dbReference type="NCBIfam" id="TIGR04183">
    <property type="entry name" value="Por_Secre_tail"/>
    <property type="match status" value="1"/>
</dbReference>
<keyword evidence="2" id="KW-1185">Reference proteome</keyword>
<dbReference type="STRING" id="354355.SAMN05660816_01957"/>
<reference evidence="2" key="1">
    <citation type="submission" date="2016-04" db="EMBL/GenBank/DDBJ databases">
        <authorList>
            <person name="Chen L."/>
            <person name="Zhuang W."/>
            <person name="Wang G."/>
        </authorList>
    </citation>
    <scope>NUCLEOTIDE SEQUENCE [LARGE SCALE GENOMIC DNA]</scope>
    <source>
        <strain evidence="2">17621</strain>
    </source>
</reference>
<comment type="caution">
    <text evidence="1">The sequence shown here is derived from an EMBL/GenBank/DDBJ whole genome shotgun (WGS) entry which is preliminary data.</text>
</comment>
<protein>
    <recommendedName>
        <fullName evidence="3">Secretion system C-terminal sorting domain-containing protein</fullName>
    </recommendedName>
</protein>
<dbReference type="AlphaFoldDB" id="A0A1V9F8V7"/>
<sequence>MYKHVISKYIYRLLSVFNPENCPEMPVPILKTAFTGGRPVWSMLIGKQVCSVLLLAFIAIPGLSQPIGNWTFNGTTSGSSGTYNTVSVADFSAAIPTKAYNGSTVYFGEGGWPAGALDPNAYLQFTLSPNTGYQLDVTSIVLTMRKSTTGTAAGSGPTSWSLRSSQDGYTADLGSNSLTTGIQNYTVTLNSSFLHLFTPVTFRLYGYNATISSGGLSRLVLDNIAVQGVGALLPLTFTGFQANRNSDKIVSLKWQMTNVQEGDVFHVERSLNGADFTAINNFTQNENQVTGSFQYDDKQAPGNAPAIYYRIKINEPSGWTYFSWLVKVNNTISKQQLVNYANYNGQLLVTSLQVPEKGSYTLSVVTMNGAVLQQQSLELEAGVQVITTPIQSLAHGTYVVRLVGKGEMKSKKFIW</sequence>
<accession>A0A1V9F8V7</accession>
<evidence type="ECO:0000313" key="1">
    <source>
        <dbReference type="EMBL" id="OQP54677.1"/>
    </source>
</evidence>
<dbReference type="InterPro" id="IPR026444">
    <property type="entry name" value="Secre_tail"/>
</dbReference>